<gene>
    <name evidence="13" type="ORF">TSPGSL018_381</name>
</gene>
<keyword evidence="7" id="KW-0479">Metal-binding</keyword>
<dbReference type="SUPFAM" id="SSF55658">
    <property type="entry name" value="L9 N-domain-like"/>
    <property type="match status" value="1"/>
</dbReference>
<reference evidence="13" key="1">
    <citation type="submission" date="2014-05" db="EMBL/GenBank/DDBJ databases">
        <title>The transcriptome of the halophilic microalga Tetraselmis sp. GSL018 isolated from the Great Salt Lake, Utah.</title>
        <authorList>
            <person name="Jinkerson R.E."/>
            <person name="D'Adamo S."/>
            <person name="Posewitz M.C."/>
        </authorList>
    </citation>
    <scope>NUCLEOTIDE SEQUENCE</scope>
    <source>
        <strain evidence="13">GSL018</strain>
    </source>
</reference>
<feature type="region of interest" description="Disordered" evidence="11">
    <location>
        <begin position="59"/>
        <end position="94"/>
    </location>
</feature>
<dbReference type="InterPro" id="IPR009027">
    <property type="entry name" value="Ribosomal_bL9/RNase_H1_N"/>
</dbReference>
<dbReference type="SUPFAM" id="SSF53098">
    <property type="entry name" value="Ribonuclease H-like"/>
    <property type="match status" value="1"/>
</dbReference>
<evidence type="ECO:0000256" key="1">
    <source>
        <dbReference type="ARBA" id="ARBA00001946"/>
    </source>
</evidence>
<comment type="function">
    <text evidence="2">Endonuclease that specifically degrades the RNA of RNA-DNA hybrids.</text>
</comment>
<dbReference type="GO" id="GO:0003676">
    <property type="term" value="F:nucleic acid binding"/>
    <property type="evidence" value="ECO:0007669"/>
    <property type="project" value="InterPro"/>
</dbReference>
<feature type="domain" description="RNase H type-1" evidence="12">
    <location>
        <begin position="97"/>
        <end position="228"/>
    </location>
</feature>
<evidence type="ECO:0000256" key="2">
    <source>
        <dbReference type="ARBA" id="ARBA00004065"/>
    </source>
</evidence>
<accession>A0A061RJK7</accession>
<dbReference type="InterPro" id="IPR011320">
    <property type="entry name" value="RNase_H1_N"/>
</dbReference>
<evidence type="ECO:0000259" key="12">
    <source>
        <dbReference type="PROSITE" id="PS50879"/>
    </source>
</evidence>
<dbReference type="GO" id="GO:0004523">
    <property type="term" value="F:RNA-DNA hybrid ribonuclease activity"/>
    <property type="evidence" value="ECO:0007669"/>
    <property type="project" value="UniProtKB-EC"/>
</dbReference>
<keyword evidence="8" id="KW-0255">Endonuclease</keyword>
<evidence type="ECO:0000256" key="7">
    <source>
        <dbReference type="ARBA" id="ARBA00022723"/>
    </source>
</evidence>
<dbReference type="InterPro" id="IPR002156">
    <property type="entry name" value="RNaseH_domain"/>
</dbReference>
<dbReference type="InterPro" id="IPR012337">
    <property type="entry name" value="RNaseH-like_sf"/>
</dbReference>
<dbReference type="PROSITE" id="PS50879">
    <property type="entry name" value="RNASE_H_1"/>
    <property type="match status" value="1"/>
</dbReference>
<evidence type="ECO:0000256" key="10">
    <source>
        <dbReference type="ARBA" id="ARBA00022842"/>
    </source>
</evidence>
<keyword evidence="9" id="KW-0378">Hydrolase</keyword>
<feature type="compositionally biased region" description="Basic and acidic residues" evidence="11">
    <location>
        <begin position="66"/>
        <end position="78"/>
    </location>
</feature>
<evidence type="ECO:0000256" key="6">
    <source>
        <dbReference type="ARBA" id="ARBA00022722"/>
    </source>
</evidence>
<dbReference type="EMBL" id="GBEZ01013878">
    <property type="protein sequence ID" value="JAC72148.1"/>
    <property type="molecule type" value="Transcribed_RNA"/>
</dbReference>
<dbReference type="InterPro" id="IPR037056">
    <property type="entry name" value="RNase_H1_N_sf"/>
</dbReference>
<dbReference type="AlphaFoldDB" id="A0A061RJK7"/>
<name>A0A061RJK7_9CHLO</name>
<keyword evidence="10" id="KW-0460">Magnesium</keyword>
<dbReference type="Pfam" id="PF01693">
    <property type="entry name" value="Cauli_VI"/>
    <property type="match status" value="1"/>
</dbReference>
<dbReference type="Gene3D" id="3.30.420.10">
    <property type="entry name" value="Ribonuclease H-like superfamily/Ribonuclease H"/>
    <property type="match status" value="1"/>
</dbReference>
<evidence type="ECO:0000256" key="11">
    <source>
        <dbReference type="SAM" id="MobiDB-lite"/>
    </source>
</evidence>
<dbReference type="Pfam" id="PF13456">
    <property type="entry name" value="RVT_3"/>
    <property type="match status" value="1"/>
</dbReference>
<organism evidence="13">
    <name type="scientific">Tetraselmis sp. GSL018</name>
    <dbReference type="NCBI Taxonomy" id="582737"/>
    <lineage>
        <taxon>Eukaryota</taxon>
        <taxon>Viridiplantae</taxon>
        <taxon>Chlorophyta</taxon>
        <taxon>core chlorophytes</taxon>
        <taxon>Chlorodendrophyceae</taxon>
        <taxon>Chlorodendrales</taxon>
        <taxon>Chlorodendraceae</taxon>
        <taxon>Tetraselmis</taxon>
    </lineage>
</organism>
<evidence type="ECO:0000313" key="13">
    <source>
        <dbReference type="EMBL" id="JAC72148.1"/>
    </source>
</evidence>
<comment type="cofactor">
    <cofactor evidence="1">
        <name>Mg(2+)</name>
        <dbReference type="ChEBI" id="CHEBI:18420"/>
    </cofactor>
</comment>
<keyword evidence="6" id="KW-0540">Nuclease</keyword>
<dbReference type="FunFam" id="3.40.970.10:FF:000002">
    <property type="entry name" value="Ribonuclease H"/>
    <property type="match status" value="1"/>
</dbReference>
<dbReference type="CDD" id="cd09279">
    <property type="entry name" value="RNase_HI_like"/>
    <property type="match status" value="1"/>
</dbReference>
<dbReference type="GO" id="GO:0046872">
    <property type="term" value="F:metal ion binding"/>
    <property type="evidence" value="ECO:0007669"/>
    <property type="project" value="UniProtKB-KW"/>
</dbReference>
<dbReference type="PANTHER" id="PTHR46387">
    <property type="entry name" value="POLYNUCLEOTIDYL TRANSFERASE, RIBONUCLEASE H-LIKE SUPERFAMILY PROTEIN"/>
    <property type="match status" value="1"/>
</dbReference>
<dbReference type="InterPro" id="IPR036397">
    <property type="entry name" value="RNaseH_sf"/>
</dbReference>
<protein>
    <recommendedName>
        <fullName evidence="5">Ribonuclease H</fullName>
        <ecNumber evidence="4">3.1.26.4</ecNumber>
    </recommendedName>
</protein>
<proteinExistence type="inferred from homology"/>
<evidence type="ECO:0000256" key="3">
    <source>
        <dbReference type="ARBA" id="ARBA00005300"/>
    </source>
</evidence>
<sequence length="236" mass="25971">MGGQKWYAVARGRASGVFSSWAECEKQVKGFKGALFKGFPNKHLAENFIMQNVASPCTPSRIGVSRTEHESPDRESQRPPKRHRKSEAPCEPGAALSSSVHLLRFDGGSRRNPGPAGAGAVIWAPSGECLWRGWLWLGVATNNVAEYTGLLFGLRKAAALGLKRLAVEGDSDLVMKQMNGEYRVKNTALRSLHRDCKVVVGQMDHVTFRHVYRSTNHEADSLANRAIDTRESSEVL</sequence>
<dbReference type="Gene3D" id="3.40.970.10">
    <property type="entry name" value="Ribonuclease H1, N-terminal domain"/>
    <property type="match status" value="1"/>
</dbReference>
<comment type="similarity">
    <text evidence="3">Belongs to the RNase H family.</text>
</comment>
<dbReference type="PANTHER" id="PTHR46387:SF2">
    <property type="entry name" value="RIBONUCLEASE HI"/>
    <property type="match status" value="1"/>
</dbReference>
<dbReference type="EC" id="3.1.26.4" evidence="4"/>
<evidence type="ECO:0000256" key="5">
    <source>
        <dbReference type="ARBA" id="ARBA00017721"/>
    </source>
</evidence>
<evidence type="ECO:0000256" key="9">
    <source>
        <dbReference type="ARBA" id="ARBA00022801"/>
    </source>
</evidence>
<evidence type="ECO:0000256" key="8">
    <source>
        <dbReference type="ARBA" id="ARBA00022759"/>
    </source>
</evidence>
<evidence type="ECO:0000256" key="4">
    <source>
        <dbReference type="ARBA" id="ARBA00012180"/>
    </source>
</evidence>